<evidence type="ECO:0000313" key="1">
    <source>
        <dbReference type="EMBL" id="MYL84497.1"/>
    </source>
</evidence>
<evidence type="ECO:0008006" key="3">
    <source>
        <dbReference type="Google" id="ProtNLM"/>
    </source>
</evidence>
<protein>
    <recommendedName>
        <fullName evidence="3">Heme biosynthesis protein HemY</fullName>
    </recommendedName>
</protein>
<dbReference type="OrthoDB" id="5456604at2"/>
<sequence length="111" mass="11639">MDMHAENCVRLTDAARLALDNLLGAQPRPELRVFLSFLHTSGPRLDIAPDAASAEDAVFDLGGWRLVISALLLSQAAPITVDCGPDGFVIHSSLDFSEAGGNCGGACNGHH</sequence>
<keyword evidence="2" id="KW-1185">Reference proteome</keyword>
<accession>A0A7C9N237</accession>
<gene>
    <name evidence="1" type="ORF">GTA51_15355</name>
</gene>
<name>A0A7C9N237_9BACT</name>
<dbReference type="InterPro" id="IPR035903">
    <property type="entry name" value="HesB-like_dom_sf"/>
</dbReference>
<comment type="caution">
    <text evidence="1">The sequence shown here is derived from an EMBL/GenBank/DDBJ whole genome shotgun (WGS) entry which is preliminary data.</text>
</comment>
<reference evidence="1 2" key="1">
    <citation type="submission" date="2020-01" db="EMBL/GenBank/DDBJ databases">
        <title>Genome sequence of Desulfovibrio aerotolerans DSM 16695(T).</title>
        <authorList>
            <person name="Karnachuk O."/>
            <person name="Avakyan M."/>
            <person name="Mardanov A."/>
            <person name="Kadnikov V."/>
            <person name="Ravin N."/>
        </authorList>
    </citation>
    <scope>NUCLEOTIDE SEQUENCE [LARGE SCALE GENOMIC DNA]</scope>
    <source>
        <strain evidence="1 2">DSM 16695</strain>
    </source>
</reference>
<evidence type="ECO:0000313" key="2">
    <source>
        <dbReference type="Proteomes" id="UP000482487"/>
    </source>
</evidence>
<dbReference type="EMBL" id="WVUD01000033">
    <property type="protein sequence ID" value="MYL84497.1"/>
    <property type="molecule type" value="Genomic_DNA"/>
</dbReference>
<proteinExistence type="predicted"/>
<organism evidence="1 2">
    <name type="scientific">Solidesulfovibrio aerotolerans</name>
    <dbReference type="NCBI Taxonomy" id="295255"/>
    <lineage>
        <taxon>Bacteria</taxon>
        <taxon>Pseudomonadati</taxon>
        <taxon>Thermodesulfobacteriota</taxon>
        <taxon>Desulfovibrionia</taxon>
        <taxon>Desulfovibrionales</taxon>
        <taxon>Desulfovibrionaceae</taxon>
        <taxon>Solidesulfovibrio</taxon>
    </lineage>
</organism>
<dbReference type="AlphaFoldDB" id="A0A7C9N237"/>
<dbReference type="Proteomes" id="UP000482487">
    <property type="component" value="Unassembled WGS sequence"/>
</dbReference>
<dbReference type="RefSeq" id="WP_160962581.1">
    <property type="nucleotide sequence ID" value="NZ_WVUD01000033.1"/>
</dbReference>
<dbReference type="SUPFAM" id="SSF89360">
    <property type="entry name" value="HesB-like domain"/>
    <property type="match status" value="1"/>
</dbReference>